<name>A0A8H4T316_9HYPO</name>
<keyword evidence="2" id="KW-0732">Signal</keyword>
<feature type="region of interest" description="Disordered" evidence="1">
    <location>
        <begin position="136"/>
        <end position="159"/>
    </location>
</feature>
<keyword evidence="4" id="KW-1185">Reference proteome</keyword>
<dbReference type="AlphaFoldDB" id="A0A8H4T316"/>
<evidence type="ECO:0000313" key="3">
    <source>
        <dbReference type="EMBL" id="KAF4950379.1"/>
    </source>
</evidence>
<organism evidence="3 4">
    <name type="scientific">Fusarium sarcochroum</name>
    <dbReference type="NCBI Taxonomy" id="1208366"/>
    <lineage>
        <taxon>Eukaryota</taxon>
        <taxon>Fungi</taxon>
        <taxon>Dikarya</taxon>
        <taxon>Ascomycota</taxon>
        <taxon>Pezizomycotina</taxon>
        <taxon>Sordariomycetes</taxon>
        <taxon>Hypocreomycetidae</taxon>
        <taxon>Hypocreales</taxon>
        <taxon>Nectriaceae</taxon>
        <taxon>Fusarium</taxon>
        <taxon>Fusarium lateritium species complex</taxon>
    </lineage>
</organism>
<sequence>MKYIIILLGALWSTQAAAQRYTYTTRTMTECFSTTQSSFGPAIPTQGADQYWTVEMPECQDCGCTNCAYTNTYTTTLDVLSPSGIAQFPYKVKEVYRGMSAMPADATPTAIPYGFTSGVETCSTCGDEPVTATLTYPRGGSPYQENVPTATPAAETTFQRPSTLRTQVAGQAATGVPSNDSGNTPLENTVLEHKVIKYKGQGKIPDTANFAKFGLESDSSLELDGDDSKTPASPSKNMKSYAKMRFETAEAAPSKDADGAAASRRPPAGVAMALLVPMVFLI</sequence>
<evidence type="ECO:0000256" key="1">
    <source>
        <dbReference type="SAM" id="MobiDB-lite"/>
    </source>
</evidence>
<reference evidence="3" key="1">
    <citation type="journal article" date="2020" name="BMC Genomics">
        <title>Correction to: Identification and distribution of gene clusters required for synthesis of sphingolipid metabolism inhibitors in diverse species of the filamentous fungus Fusarium.</title>
        <authorList>
            <person name="Kim H.S."/>
            <person name="Lohmar J.M."/>
            <person name="Busman M."/>
            <person name="Brown D.W."/>
            <person name="Naumann T.A."/>
            <person name="Divon H.H."/>
            <person name="Lysoe E."/>
            <person name="Uhlig S."/>
            <person name="Proctor R.H."/>
        </authorList>
    </citation>
    <scope>NUCLEOTIDE SEQUENCE</scope>
    <source>
        <strain evidence="3">NRRL 20472</strain>
    </source>
</reference>
<evidence type="ECO:0000256" key="2">
    <source>
        <dbReference type="SAM" id="SignalP"/>
    </source>
</evidence>
<feature type="compositionally biased region" description="Polar residues" evidence="1">
    <location>
        <begin position="143"/>
        <end position="159"/>
    </location>
</feature>
<evidence type="ECO:0000313" key="4">
    <source>
        <dbReference type="Proteomes" id="UP000622797"/>
    </source>
</evidence>
<reference evidence="3" key="2">
    <citation type="submission" date="2020-05" db="EMBL/GenBank/DDBJ databases">
        <authorList>
            <person name="Kim H.-S."/>
            <person name="Proctor R.H."/>
            <person name="Brown D.W."/>
        </authorList>
    </citation>
    <scope>NUCLEOTIDE SEQUENCE</scope>
    <source>
        <strain evidence="3">NRRL 20472</strain>
    </source>
</reference>
<proteinExistence type="predicted"/>
<dbReference type="EMBL" id="JABEXW010000970">
    <property type="protein sequence ID" value="KAF4950379.1"/>
    <property type="molecule type" value="Genomic_DNA"/>
</dbReference>
<feature type="region of interest" description="Disordered" evidence="1">
    <location>
        <begin position="219"/>
        <end position="239"/>
    </location>
</feature>
<dbReference type="OrthoDB" id="5065260at2759"/>
<feature type="signal peptide" evidence="2">
    <location>
        <begin position="1"/>
        <end position="18"/>
    </location>
</feature>
<accession>A0A8H4T316</accession>
<comment type="caution">
    <text evidence="3">The sequence shown here is derived from an EMBL/GenBank/DDBJ whole genome shotgun (WGS) entry which is preliminary data.</text>
</comment>
<protein>
    <submittedName>
        <fullName evidence="3">Uncharacterized protein</fullName>
    </submittedName>
</protein>
<gene>
    <name evidence="3" type="ORF">FSARC_13213</name>
</gene>
<dbReference type="Proteomes" id="UP000622797">
    <property type="component" value="Unassembled WGS sequence"/>
</dbReference>
<feature type="chain" id="PRO_5033994429" evidence="2">
    <location>
        <begin position="19"/>
        <end position="282"/>
    </location>
</feature>